<accession>A0A0C3QCX6</accession>
<dbReference type="AlphaFoldDB" id="A0A0C3QCX6"/>
<dbReference type="InterPro" id="IPR045851">
    <property type="entry name" value="AMP-bd_C_sf"/>
</dbReference>
<dbReference type="PANTHER" id="PTHR22754:SF32">
    <property type="entry name" value="DISCO-INTERACTING PROTEIN 2"/>
    <property type="match status" value="1"/>
</dbReference>
<evidence type="ECO:0000313" key="4">
    <source>
        <dbReference type="Proteomes" id="UP000054248"/>
    </source>
</evidence>
<evidence type="ECO:0000313" key="3">
    <source>
        <dbReference type="EMBL" id="KIO28690.1"/>
    </source>
</evidence>
<dbReference type="InterPro" id="IPR000873">
    <property type="entry name" value="AMP-dep_synth/lig_dom"/>
</dbReference>
<gene>
    <name evidence="3" type="ORF">M407DRAFT_229820</name>
</gene>
<dbReference type="Gene3D" id="3.30.300.30">
    <property type="match status" value="1"/>
</dbReference>
<evidence type="ECO:0008006" key="5">
    <source>
        <dbReference type="Google" id="ProtNLM"/>
    </source>
</evidence>
<dbReference type="Gene3D" id="3.40.50.720">
    <property type="entry name" value="NAD(P)-binding Rossmann-like Domain"/>
    <property type="match status" value="1"/>
</dbReference>
<reference evidence="3 4" key="1">
    <citation type="submission" date="2014-04" db="EMBL/GenBank/DDBJ databases">
        <authorList>
            <consortium name="DOE Joint Genome Institute"/>
            <person name="Kuo A."/>
            <person name="Girlanda M."/>
            <person name="Perotto S."/>
            <person name="Kohler A."/>
            <person name="Nagy L.G."/>
            <person name="Floudas D."/>
            <person name="Copeland A."/>
            <person name="Barry K.W."/>
            <person name="Cichocki N."/>
            <person name="Veneault-Fourrey C."/>
            <person name="LaButti K."/>
            <person name="Lindquist E.A."/>
            <person name="Lipzen A."/>
            <person name="Lundell T."/>
            <person name="Morin E."/>
            <person name="Murat C."/>
            <person name="Sun H."/>
            <person name="Tunlid A."/>
            <person name="Henrissat B."/>
            <person name="Grigoriev I.V."/>
            <person name="Hibbett D.S."/>
            <person name="Martin F."/>
            <person name="Nordberg H.P."/>
            <person name="Cantor M.N."/>
            <person name="Hua S.X."/>
        </authorList>
    </citation>
    <scope>NUCLEOTIDE SEQUENCE [LARGE SCALE GENOMIC DNA]</scope>
    <source>
        <strain evidence="3 4">MUT 4182</strain>
    </source>
</reference>
<keyword evidence="4" id="KW-1185">Reference proteome</keyword>
<dbReference type="SUPFAM" id="SSF56801">
    <property type="entry name" value="Acetyl-CoA synthetase-like"/>
    <property type="match status" value="1"/>
</dbReference>
<feature type="domain" description="AMP-dependent synthetase/ligase" evidence="1">
    <location>
        <begin position="25"/>
        <end position="437"/>
    </location>
</feature>
<dbReference type="InterPro" id="IPR013120">
    <property type="entry name" value="FAR_NAD-bd"/>
</dbReference>
<dbReference type="Pfam" id="PF00501">
    <property type="entry name" value="AMP-binding"/>
    <property type="match status" value="1"/>
</dbReference>
<dbReference type="HOGENOM" id="CLU_264286_0_0_1"/>
<name>A0A0C3QCX6_9AGAM</name>
<dbReference type="PANTHER" id="PTHR22754">
    <property type="entry name" value="DISCO-INTERACTING PROTEIN 2 DIP2 -RELATED"/>
    <property type="match status" value="1"/>
</dbReference>
<feature type="domain" description="Thioester reductase (TE)" evidence="2">
    <location>
        <begin position="789"/>
        <end position="1030"/>
    </location>
</feature>
<protein>
    <recommendedName>
        <fullName evidence="5">Carrier domain-containing protein</fullName>
    </recommendedName>
</protein>
<dbReference type="Pfam" id="PF07993">
    <property type="entry name" value="NAD_binding_4"/>
    <property type="match status" value="1"/>
</dbReference>
<evidence type="ECO:0000259" key="2">
    <source>
        <dbReference type="Pfam" id="PF07993"/>
    </source>
</evidence>
<reference evidence="4" key="2">
    <citation type="submission" date="2015-01" db="EMBL/GenBank/DDBJ databases">
        <title>Evolutionary Origins and Diversification of the Mycorrhizal Mutualists.</title>
        <authorList>
            <consortium name="DOE Joint Genome Institute"/>
            <consortium name="Mycorrhizal Genomics Consortium"/>
            <person name="Kohler A."/>
            <person name="Kuo A."/>
            <person name="Nagy L.G."/>
            <person name="Floudas D."/>
            <person name="Copeland A."/>
            <person name="Barry K.W."/>
            <person name="Cichocki N."/>
            <person name="Veneault-Fourrey C."/>
            <person name="LaButti K."/>
            <person name="Lindquist E.A."/>
            <person name="Lipzen A."/>
            <person name="Lundell T."/>
            <person name="Morin E."/>
            <person name="Murat C."/>
            <person name="Riley R."/>
            <person name="Ohm R."/>
            <person name="Sun H."/>
            <person name="Tunlid A."/>
            <person name="Henrissat B."/>
            <person name="Grigoriev I.V."/>
            <person name="Hibbett D.S."/>
            <person name="Martin F."/>
        </authorList>
    </citation>
    <scope>NUCLEOTIDE SEQUENCE [LARGE SCALE GENOMIC DNA]</scope>
    <source>
        <strain evidence="4">MUT 4182</strain>
    </source>
</reference>
<organism evidence="3 4">
    <name type="scientific">Tulasnella calospora MUT 4182</name>
    <dbReference type="NCBI Taxonomy" id="1051891"/>
    <lineage>
        <taxon>Eukaryota</taxon>
        <taxon>Fungi</taxon>
        <taxon>Dikarya</taxon>
        <taxon>Basidiomycota</taxon>
        <taxon>Agaricomycotina</taxon>
        <taxon>Agaricomycetes</taxon>
        <taxon>Cantharellales</taxon>
        <taxon>Tulasnellaceae</taxon>
        <taxon>Tulasnella</taxon>
    </lineage>
</organism>
<dbReference type="EMBL" id="KN822991">
    <property type="protein sequence ID" value="KIO28690.1"/>
    <property type="molecule type" value="Genomic_DNA"/>
</dbReference>
<proteinExistence type="predicted"/>
<sequence length="1267" mass="137603">MASSTAPERKPASPMYASLRDILIKRADEHPDNVAVNWIDTTGSVSTSITYGELSHLAFSLARYMKNHGVEVGDRVAILDDRCGPELFVAFFACQVLSAVPVPVPCPSASSNFAAAAPQILSIMEELKPDTILVPPRVKDVLGTVIEVDSFELHREPESLEQSFKRVSRLGVFVVDPMDDTVGGKAFDDEQWEGEEGDGLAYIQFTSGTDSDPKGIFVSHAAALTHLATFSAIGSTASQGSSTKRVGLVAPPSFDRSLIIGALGAIYEGGTSFLVDIPRTGLSSNLSDAIQGDPLAYFRLLSDHQMTSALVPQALFLEALEAWKQLPVERRPKLSAWDLSKCTQLVSYGGSISGEVGKEIRELLKPAGLPNVSFDTIYGLSGYPLAATASLSTSPASHNGTIYAPCSGMAVKIVDPVTREELPDGFQGEIWIDGPGMPVGFLASTDEEDSMGRLQDQAYLRTGDLGVIENSKFTISGRLSDSFNINGKTFFVPEIENVVSGYHGVSQALLLPFPPDTGSTRPSLVLLLALETRTINHMSMFDHRGTLLDLCIGLYRRVSALKAVKLTNILIFAPDALPKTITGKFAKAAARSLYLRAEVPQKVYQWDLNLESVPPTPREELVLSPLIVTPERPDARFMLVSCGAEVFATDTSMSNTRGMRDLVRRQWKMVLQVPIDDADDFYGLGGSLAQGMRITYAVRKVLKCPQIGIHHLIGSRTFAAYAETALRVARFDDSEEAHQELHTAELERSQWLWDQVVFPEDFKALEPRSLAGPSTPRRAEPAEGILLLGATTALGSFILAELLNSDRSTVIHCVVDAETEEAARAAVVSALKKHILWRAQWPGRIIPVAGRPYAKRFGLGTAAFQTLANEVKLVIHASGAGDADLLGPYTLHEKEMVSGTKEAIRLALSSSNGVPIPVHFVSSLDVFDDAHYAQELEAHHPPLHSRTPGKARAHWVVEQLVLKASRDYRLPAAVYRVGSLLGHSSTGASFALDGPISVILDNLHRTKKAPQELLDVSLPFTTVDYAAKAIVTSALAPPPRARSQLAFYHVLSTEAYPFHRAVEVFESVTGESANLKAPVALQDWLLTLEECLPADLVAERGSLLRNANQDPVALEFAALASALFSDTEGIRALGGPEEVSTVQMQDRLRRLGFSIDRTIEEVEVIDRALAVSIKWAGQEAKRRRLKAEADAAAALKQEQMRAAVQTYSKEKQSDAESDGSTIAGAETVVAVAQPRHVIGDVQRLREWILRTPSLAFLTVLLWAFLGQ</sequence>
<dbReference type="STRING" id="1051891.A0A0C3QCX6"/>
<dbReference type="SUPFAM" id="SSF51735">
    <property type="entry name" value="NAD(P)-binding Rossmann-fold domains"/>
    <property type="match status" value="1"/>
</dbReference>
<dbReference type="InterPro" id="IPR042099">
    <property type="entry name" value="ANL_N_sf"/>
</dbReference>
<dbReference type="InterPro" id="IPR036291">
    <property type="entry name" value="NAD(P)-bd_dom_sf"/>
</dbReference>
<dbReference type="Gene3D" id="3.40.50.12780">
    <property type="entry name" value="N-terminal domain of ligase-like"/>
    <property type="match status" value="1"/>
</dbReference>
<dbReference type="OrthoDB" id="429813at2759"/>
<dbReference type="Proteomes" id="UP000054248">
    <property type="component" value="Unassembled WGS sequence"/>
</dbReference>
<evidence type="ECO:0000259" key="1">
    <source>
        <dbReference type="Pfam" id="PF00501"/>
    </source>
</evidence>